<dbReference type="EMBL" id="CM042880">
    <property type="protein sequence ID" value="KAI4388753.1"/>
    <property type="molecule type" value="Genomic_DNA"/>
</dbReference>
<sequence>MAPGDHRLPTNSTSTDLNLLMMRFRPSLPSPPTMVIPPSIAPHPPSASSSDRICHPRRAKSTKGKCLRFGGGVAAVPSVCHTSAHPLEHCETEVSEPDTGRTLQLMITDPSAGESSGSVKASEGDPDPLATNTAAVIVVSWSRELG</sequence>
<name>A0ACB9SC02_9MYRT</name>
<dbReference type="Proteomes" id="UP001057402">
    <property type="component" value="Chromosome 1"/>
</dbReference>
<evidence type="ECO:0000313" key="2">
    <source>
        <dbReference type="Proteomes" id="UP001057402"/>
    </source>
</evidence>
<accession>A0ACB9SC02</accession>
<reference evidence="2" key="1">
    <citation type="journal article" date="2023" name="Front. Plant Sci.">
        <title>Chromosomal-level genome assembly of Melastoma candidum provides insights into trichome evolution.</title>
        <authorList>
            <person name="Zhong Y."/>
            <person name="Wu W."/>
            <person name="Sun C."/>
            <person name="Zou P."/>
            <person name="Liu Y."/>
            <person name="Dai S."/>
            <person name="Zhou R."/>
        </authorList>
    </citation>
    <scope>NUCLEOTIDE SEQUENCE [LARGE SCALE GENOMIC DNA]</scope>
</reference>
<protein>
    <submittedName>
        <fullName evidence="1">Uncharacterized protein</fullName>
    </submittedName>
</protein>
<keyword evidence="2" id="KW-1185">Reference proteome</keyword>
<comment type="caution">
    <text evidence="1">The sequence shown here is derived from an EMBL/GenBank/DDBJ whole genome shotgun (WGS) entry which is preliminary data.</text>
</comment>
<proteinExistence type="predicted"/>
<evidence type="ECO:0000313" key="1">
    <source>
        <dbReference type="EMBL" id="KAI4388753.1"/>
    </source>
</evidence>
<gene>
    <name evidence="1" type="ORF">MLD38_001057</name>
</gene>
<organism evidence="1 2">
    <name type="scientific">Melastoma candidum</name>
    <dbReference type="NCBI Taxonomy" id="119954"/>
    <lineage>
        <taxon>Eukaryota</taxon>
        <taxon>Viridiplantae</taxon>
        <taxon>Streptophyta</taxon>
        <taxon>Embryophyta</taxon>
        <taxon>Tracheophyta</taxon>
        <taxon>Spermatophyta</taxon>
        <taxon>Magnoliopsida</taxon>
        <taxon>eudicotyledons</taxon>
        <taxon>Gunneridae</taxon>
        <taxon>Pentapetalae</taxon>
        <taxon>rosids</taxon>
        <taxon>malvids</taxon>
        <taxon>Myrtales</taxon>
        <taxon>Melastomataceae</taxon>
        <taxon>Melastomatoideae</taxon>
        <taxon>Melastomateae</taxon>
        <taxon>Melastoma</taxon>
    </lineage>
</organism>